<dbReference type="eggNOG" id="COG4819">
    <property type="taxonomic scope" value="Bacteria"/>
</dbReference>
<dbReference type="AlphaFoldDB" id="F9DUP3"/>
<dbReference type="PIRSF" id="PIRSF012293">
    <property type="entry name" value="EutA"/>
    <property type="match status" value="1"/>
</dbReference>
<reference evidence="2 3" key="1">
    <citation type="submission" date="2011-04" db="EMBL/GenBank/DDBJ databases">
        <authorList>
            <person name="Muzny D."/>
            <person name="Qin X."/>
            <person name="Deng J."/>
            <person name="Jiang H."/>
            <person name="Liu Y."/>
            <person name="Qu J."/>
            <person name="Song X.-Z."/>
            <person name="Zhang L."/>
            <person name="Thornton R."/>
            <person name="Coyle M."/>
            <person name="Francisco L."/>
            <person name="Jackson L."/>
            <person name="Javaid M."/>
            <person name="Korchina V."/>
            <person name="Kovar C."/>
            <person name="Mata R."/>
            <person name="Mathew T."/>
            <person name="Ngo R."/>
            <person name="Nguyen L."/>
            <person name="Nguyen N."/>
            <person name="Okwuonu G."/>
            <person name="Ongeri F."/>
            <person name="Pham C."/>
            <person name="Simmons D."/>
            <person name="Wilczek-Boney K."/>
            <person name="Hale W."/>
            <person name="Jakkamsetti A."/>
            <person name="Pham P."/>
            <person name="Ruth R."/>
            <person name="San Lucas F."/>
            <person name="Warren J."/>
            <person name="Zhang J."/>
            <person name="Zhao Z."/>
            <person name="Zhou C."/>
            <person name="Zhu D."/>
            <person name="Lee S."/>
            <person name="Bess C."/>
            <person name="Blankenburg K."/>
            <person name="Forbes L."/>
            <person name="Fu Q."/>
            <person name="Gubbala S."/>
            <person name="Hirani K."/>
            <person name="Jayaseelan J.C."/>
            <person name="Lara F."/>
            <person name="Munidasa M."/>
            <person name="Palculict T."/>
            <person name="Patil S."/>
            <person name="Pu L.-L."/>
            <person name="Saada N."/>
            <person name="Tang L."/>
            <person name="Weissenberger G."/>
            <person name="Zhu Y."/>
            <person name="Hemphill L."/>
            <person name="Shang Y."/>
            <person name="Youmans B."/>
            <person name="Ayvaz T."/>
            <person name="Ross M."/>
            <person name="Santibanez J."/>
            <person name="Aqrawi P."/>
            <person name="Gross S."/>
            <person name="Joshi V."/>
            <person name="Fowler G."/>
            <person name="Nazareth L."/>
            <person name="Reid J."/>
            <person name="Worley K."/>
            <person name="Petrosino J."/>
            <person name="Highlander S."/>
            <person name="Gibbs R."/>
        </authorList>
    </citation>
    <scope>NUCLEOTIDE SEQUENCE [LARGE SCALE GENOMIC DNA]</scope>
    <source>
        <strain evidence="2 3">2681</strain>
    </source>
</reference>
<name>F9DUP3_9BACL</name>
<dbReference type="PANTHER" id="PTHR32432">
    <property type="entry name" value="CELL DIVISION PROTEIN FTSA-RELATED"/>
    <property type="match status" value="1"/>
</dbReference>
<dbReference type="HOGENOM" id="CLU_046255_0_0_9"/>
<sequence length="511" mass="55922">MRFFAPFRKGRSDPRDRRFELGGKSERGVGVSNFNKHETIISAGIDIGTSTTKLIISRFSLRNVAGATHVPRIEITDKEILYKSPVFRTPLQDAVTINVRGVQEIIRSEYEKAGIQPAQIETGAVIITGETATKRNASEMLHQLSDEAGDFLVATAGPDLEGIIAAKGSGSYEESGKGGRVIANIDIGGGTANIAVFQDKQLLGTCTMHIGGRLIEFEQGKVRTISPPVERLLEEQGYTLQVGDPQDAAAVEFVTTYMAEAMARILKKEVHAQDHVLLLGHEPNWKQPVDTIVFSGGISECMYRHASDEEQVARYDDIGIQLAEALLRNQSLQIFEWQEPIETVRATVLGAGTQTTEISGATIQVAPHELPLKNIPIYQYDFEADLEAGLSNFENAVQQAVALYDSAKEGQNFALYLSNLPYLGFRDVQTLAKAIVQIMNQRPRPEQPIILVIQSDHAKVLGQTLAALKVKQSIICIDQINVETGDYIDIGKALTSGVVPVVVKTLTFHTT</sequence>
<dbReference type="PANTHER" id="PTHR32432:SF13">
    <property type="entry name" value="ETHANOLAMINE AMMONIA-LYASE REACTIVASE EUTA"/>
    <property type="match status" value="1"/>
</dbReference>
<feature type="region of interest" description="Disordered" evidence="1">
    <location>
        <begin position="1"/>
        <end position="23"/>
    </location>
</feature>
<dbReference type="Gene3D" id="3.30.420.40">
    <property type="match status" value="1"/>
</dbReference>
<organism evidence="2 3">
    <name type="scientific">Sporosarcina newyorkensis 2681</name>
    <dbReference type="NCBI Taxonomy" id="1027292"/>
    <lineage>
        <taxon>Bacteria</taxon>
        <taxon>Bacillati</taxon>
        <taxon>Bacillota</taxon>
        <taxon>Bacilli</taxon>
        <taxon>Bacillales</taxon>
        <taxon>Caryophanaceae</taxon>
        <taxon>Sporosarcina</taxon>
    </lineage>
</organism>
<dbReference type="InterPro" id="IPR009377">
    <property type="entry name" value="EutA"/>
</dbReference>
<evidence type="ECO:0000313" key="3">
    <source>
        <dbReference type="Proteomes" id="UP000005316"/>
    </source>
</evidence>
<accession>F9DUP3</accession>
<dbReference type="SUPFAM" id="SSF53067">
    <property type="entry name" value="Actin-like ATPase domain"/>
    <property type="match status" value="1"/>
</dbReference>
<proteinExistence type="predicted"/>
<evidence type="ECO:0000313" key="2">
    <source>
        <dbReference type="EMBL" id="EGQ24168.1"/>
    </source>
</evidence>
<dbReference type="InterPro" id="IPR043129">
    <property type="entry name" value="ATPase_NBD"/>
</dbReference>
<evidence type="ECO:0000256" key="1">
    <source>
        <dbReference type="SAM" id="MobiDB-lite"/>
    </source>
</evidence>
<protein>
    <submittedName>
        <fullName evidence="2">Ethanolamine utilization protein EutA</fullName>
    </submittedName>
</protein>
<gene>
    <name evidence="2" type="primary">eutA2</name>
    <name evidence="2" type="ORF">HMPREF9372_2524</name>
</gene>
<dbReference type="STRING" id="759851.SAMN04244570_0133"/>
<dbReference type="InterPro" id="IPR050696">
    <property type="entry name" value="FtsA/MreB"/>
</dbReference>
<feature type="compositionally biased region" description="Basic and acidic residues" evidence="1">
    <location>
        <begin position="10"/>
        <end position="23"/>
    </location>
</feature>
<dbReference type="Pfam" id="PF06277">
    <property type="entry name" value="EutA"/>
    <property type="match status" value="1"/>
</dbReference>
<dbReference type="Proteomes" id="UP000005316">
    <property type="component" value="Unassembled WGS sequence"/>
</dbReference>
<dbReference type="EMBL" id="AFPZ01000075">
    <property type="protein sequence ID" value="EGQ24168.1"/>
    <property type="molecule type" value="Genomic_DNA"/>
</dbReference>
<comment type="caution">
    <text evidence="2">The sequence shown here is derived from an EMBL/GenBank/DDBJ whole genome shotgun (WGS) entry which is preliminary data.</text>
</comment>